<evidence type="ECO:0000313" key="3">
    <source>
        <dbReference type="EMBL" id="KAF3858648.1"/>
    </source>
</evidence>
<proteinExistence type="predicted"/>
<gene>
    <name evidence="3" type="ORF">F7725_011849</name>
</gene>
<dbReference type="GO" id="GO:0008277">
    <property type="term" value="P:regulation of G protein-coupled receptor signaling pathway"/>
    <property type="evidence" value="ECO:0007669"/>
    <property type="project" value="InterPro"/>
</dbReference>
<dbReference type="GO" id="GO:0035556">
    <property type="term" value="P:intracellular signal transduction"/>
    <property type="evidence" value="ECO:0007669"/>
    <property type="project" value="InterPro"/>
</dbReference>
<evidence type="ECO:0000259" key="2">
    <source>
        <dbReference type="PROSITE" id="PS50186"/>
    </source>
</evidence>
<dbReference type="InterPro" id="IPR047016">
    <property type="entry name" value="RGS6/7/9/11"/>
</dbReference>
<keyword evidence="1" id="KW-0734">Signal transduction inhibitor</keyword>
<dbReference type="AlphaFoldDB" id="A0A7J5ZE65"/>
<comment type="caution">
    <text evidence="3">The sequence shown here is derived from an EMBL/GenBank/DDBJ whole genome shotgun (WGS) entry which is preliminary data.</text>
</comment>
<dbReference type="EMBL" id="JAAKFY010000004">
    <property type="protein sequence ID" value="KAF3858648.1"/>
    <property type="molecule type" value="Genomic_DNA"/>
</dbReference>
<dbReference type="GO" id="GO:0005096">
    <property type="term" value="F:GTPase activator activity"/>
    <property type="evidence" value="ECO:0007669"/>
    <property type="project" value="TreeGrafter"/>
</dbReference>
<dbReference type="CDD" id="cd04450">
    <property type="entry name" value="DEP_RGS7-like"/>
    <property type="match status" value="1"/>
</dbReference>
<dbReference type="GO" id="GO:0009968">
    <property type="term" value="P:negative regulation of signal transduction"/>
    <property type="evidence" value="ECO:0007669"/>
    <property type="project" value="UniProtKB-KW"/>
</dbReference>
<feature type="domain" description="DEP" evidence="2">
    <location>
        <begin position="312"/>
        <end position="387"/>
    </location>
</feature>
<evidence type="ECO:0000256" key="1">
    <source>
        <dbReference type="ARBA" id="ARBA00022700"/>
    </source>
</evidence>
<sequence length="407" mass="46052">MRPNNAASFAFEANYDKCNVYVMNVLYASTPSLPSLTSGAEQRPVGHGHLQSLSQPVQGELRQRSGICGWGVFVRLVQQPGEVRGQRGQRLHLQQRQATVKTLLIQDVRQQHEDLRVVGGDEFKDLILLSKVQLEFKIICFLVLWCCPTCGEVVERGDSRDELAAEARAGTVDVLQRGPRARHQATVVVYENLSQPHTVHTRHPTFVCLVALETKEGGEHKLTDSITTLLLETAAHDLQQLELLEGTHPLKETHRQLNGCLYGRAHQAPDRLLGKKGKRVHALLRAPTDSTSVSSTLPSRRMEKVIVAMQDPDMGMKIRNQRLLITIIPHAMTGRDIIDWLMKKYNICEEESLHISGLLVRYGYIYPLKEPRSLVLRPDESPYRFQTPYFWTSTRWPASELDYARGT</sequence>
<dbReference type="Pfam" id="PF00610">
    <property type="entry name" value="DEP"/>
    <property type="match status" value="1"/>
</dbReference>
<dbReference type="PANTHER" id="PTHR45746">
    <property type="entry name" value="LP21163P"/>
    <property type="match status" value="1"/>
</dbReference>
<dbReference type="Gene3D" id="1.10.10.10">
    <property type="entry name" value="Winged helix-like DNA-binding domain superfamily/Winged helix DNA-binding domain"/>
    <property type="match status" value="1"/>
</dbReference>
<protein>
    <recommendedName>
        <fullName evidence="2">DEP domain-containing protein</fullName>
    </recommendedName>
</protein>
<dbReference type="GO" id="GO:0005886">
    <property type="term" value="C:plasma membrane"/>
    <property type="evidence" value="ECO:0007669"/>
    <property type="project" value="TreeGrafter"/>
</dbReference>
<dbReference type="OrthoDB" id="196547at2759"/>
<dbReference type="GO" id="GO:0043005">
    <property type="term" value="C:neuron projection"/>
    <property type="evidence" value="ECO:0007669"/>
    <property type="project" value="TreeGrafter"/>
</dbReference>
<name>A0A7J5ZE65_DISMA</name>
<dbReference type="Proteomes" id="UP000518266">
    <property type="component" value="Unassembled WGS sequence"/>
</dbReference>
<dbReference type="SMART" id="SM00049">
    <property type="entry name" value="DEP"/>
    <property type="match status" value="1"/>
</dbReference>
<organism evidence="3 4">
    <name type="scientific">Dissostichus mawsoni</name>
    <name type="common">Antarctic cod</name>
    <dbReference type="NCBI Taxonomy" id="36200"/>
    <lineage>
        <taxon>Eukaryota</taxon>
        <taxon>Metazoa</taxon>
        <taxon>Chordata</taxon>
        <taxon>Craniata</taxon>
        <taxon>Vertebrata</taxon>
        <taxon>Euteleostomi</taxon>
        <taxon>Actinopterygii</taxon>
        <taxon>Neopterygii</taxon>
        <taxon>Teleostei</taxon>
        <taxon>Neoteleostei</taxon>
        <taxon>Acanthomorphata</taxon>
        <taxon>Eupercaria</taxon>
        <taxon>Perciformes</taxon>
        <taxon>Notothenioidei</taxon>
        <taxon>Nototheniidae</taxon>
        <taxon>Dissostichus</taxon>
    </lineage>
</organism>
<dbReference type="SUPFAM" id="SSF46785">
    <property type="entry name" value="Winged helix' DNA-binding domain"/>
    <property type="match status" value="1"/>
</dbReference>
<keyword evidence="4" id="KW-1185">Reference proteome</keyword>
<evidence type="ECO:0000313" key="4">
    <source>
        <dbReference type="Proteomes" id="UP000518266"/>
    </source>
</evidence>
<dbReference type="InterPro" id="IPR036390">
    <property type="entry name" value="WH_DNA-bd_sf"/>
</dbReference>
<dbReference type="PROSITE" id="PS50186">
    <property type="entry name" value="DEP"/>
    <property type="match status" value="1"/>
</dbReference>
<accession>A0A7J5ZE65</accession>
<dbReference type="GO" id="GO:0005737">
    <property type="term" value="C:cytoplasm"/>
    <property type="evidence" value="ECO:0007669"/>
    <property type="project" value="TreeGrafter"/>
</dbReference>
<dbReference type="PANTHER" id="PTHR45746:SF3">
    <property type="entry name" value="REGULATOR OF G-PROTEIN SIGNALING 11"/>
    <property type="match status" value="1"/>
</dbReference>
<dbReference type="InterPro" id="IPR036388">
    <property type="entry name" value="WH-like_DNA-bd_sf"/>
</dbReference>
<dbReference type="InterPro" id="IPR000591">
    <property type="entry name" value="DEP_dom"/>
</dbReference>
<reference evidence="3 4" key="1">
    <citation type="submission" date="2020-03" db="EMBL/GenBank/DDBJ databases">
        <title>Dissostichus mawsoni Genome sequencing and assembly.</title>
        <authorList>
            <person name="Park H."/>
        </authorList>
    </citation>
    <scope>NUCLEOTIDE SEQUENCE [LARGE SCALE GENOMIC DNA]</scope>
    <source>
        <strain evidence="3">DM0001</strain>
        <tissue evidence="3">Muscle</tissue>
    </source>
</reference>